<keyword evidence="2" id="KW-0812">Transmembrane</keyword>
<evidence type="ECO:0000256" key="2">
    <source>
        <dbReference type="SAM" id="Phobius"/>
    </source>
</evidence>
<feature type="transmembrane region" description="Helical" evidence="2">
    <location>
        <begin position="445"/>
        <end position="462"/>
    </location>
</feature>
<dbReference type="EMBL" id="CP141891">
    <property type="protein sequence ID" value="WRT70773.1"/>
    <property type="molecule type" value="Genomic_DNA"/>
</dbReference>
<evidence type="ECO:0000313" key="4">
    <source>
        <dbReference type="EMBL" id="WRT70773.1"/>
    </source>
</evidence>
<evidence type="ECO:0000259" key="3">
    <source>
        <dbReference type="Pfam" id="PF12051"/>
    </source>
</evidence>
<dbReference type="Pfam" id="PF12051">
    <property type="entry name" value="DUF3533"/>
    <property type="match status" value="2"/>
</dbReference>
<evidence type="ECO:0000256" key="1">
    <source>
        <dbReference type="SAM" id="MobiDB-lite"/>
    </source>
</evidence>
<keyword evidence="2" id="KW-1133">Transmembrane helix</keyword>
<sequence length="681" mass="75464">MATPKSPTLGRPLSFPHPHSDIPESTNVFSDQPTNRQSDNGQFTSVPLNDETSSHMNTEYNHSSANILGGTDTSQAVNNEENEISPSAPSAVTPEYTNTQNNPPPKAKYLPQVDTHGLPEKNNPPAEAFNGENEASSSETIRDGSSSSSHRTDQSDLHDPSEKRLAKAGVLAGSAAGAGNAARHVLVTRDGTYEEGGREPRGWKRVEVPDKWGIASKNIKEARWSAFKKALVLFGFITLWLWACLSIFWGSTYRLTSFLPSLTVHVIPFDTPSSTSYLNQPMIQQFEYVANEPSSVVHLGYQIKDPANYPNGLDDVRRSVIAQECWAAIVINANASSAWTNALNNGDASYDPSGAIGIYYSSARFYQVVLLYFDALISRDIANPLATARSQALSAFMSSSTTNTALLTNAARVPQAIGVGFGYTIFDVRPIQNYAWAGAAPMEASLIYFIIFAFYLCMYGGISRMKSGLGTRLRMSSMLGIRLGWPLLAYFFISLWQTLIVRAWQVPLTDHLGRAGFVTLWALNYVTIIASGLAMETMLAIIGISWLPFFLILWIICAYPLSKRNHDNAHQLSSVCSPSTVNITSSFYPIEMMPNFYRFLRWMPFVHNVEGYKIIAFGTNLQHRLGLHFGVIFAVIGVELICFPLALIFERWSMDRSKMREIESKKKEEKEKGHREPDGEA</sequence>
<dbReference type="InterPro" id="IPR053001">
    <property type="entry name" value="MNNG_permease-like"/>
</dbReference>
<dbReference type="PANTHER" id="PTHR34814">
    <property type="entry name" value="NITROSOGUANIDINE RESISTANCE PROTEIN SNG1"/>
    <property type="match status" value="1"/>
</dbReference>
<feature type="transmembrane region" description="Helical" evidence="2">
    <location>
        <begin position="627"/>
        <end position="649"/>
    </location>
</feature>
<feature type="compositionally biased region" description="Polar residues" evidence="1">
    <location>
        <begin position="23"/>
        <end position="101"/>
    </location>
</feature>
<dbReference type="PANTHER" id="PTHR34814:SF1">
    <property type="entry name" value="NITROSOGUANIDINE RESISTANCE PROTEIN SNG1"/>
    <property type="match status" value="1"/>
</dbReference>
<feature type="domain" description="DUF3533" evidence="3">
    <location>
        <begin position="237"/>
        <end position="559"/>
    </location>
</feature>
<protein>
    <recommendedName>
        <fullName evidence="3">DUF3533 domain-containing protein</fullName>
    </recommendedName>
</protein>
<name>A0ABZ1DA36_9TREE</name>
<feature type="transmembrane region" description="Helical" evidence="2">
    <location>
        <begin position="483"/>
        <end position="504"/>
    </location>
</feature>
<feature type="transmembrane region" description="Helical" evidence="2">
    <location>
        <begin position="541"/>
        <end position="561"/>
    </location>
</feature>
<dbReference type="InterPro" id="IPR022703">
    <property type="entry name" value="DUF3533"/>
</dbReference>
<dbReference type="GeneID" id="87959902"/>
<reference evidence="4 5" key="1">
    <citation type="submission" date="2024-01" db="EMBL/GenBank/DDBJ databases">
        <title>Comparative genomics of Cryptococcus and Kwoniella reveals pathogenesis evolution and contrasting modes of karyotype evolution via chromosome fusion or intercentromeric recombination.</title>
        <authorList>
            <person name="Coelho M.A."/>
            <person name="David-Palma M."/>
            <person name="Shea T."/>
            <person name="Bowers K."/>
            <person name="McGinley-Smith S."/>
            <person name="Mohammad A.W."/>
            <person name="Gnirke A."/>
            <person name="Yurkov A.M."/>
            <person name="Nowrousian M."/>
            <person name="Sun S."/>
            <person name="Cuomo C.A."/>
            <person name="Heitman J."/>
        </authorList>
    </citation>
    <scope>NUCLEOTIDE SEQUENCE [LARGE SCALE GENOMIC DNA]</scope>
    <source>
        <strain evidence="4">CBS 11374</strain>
    </source>
</reference>
<evidence type="ECO:0000313" key="5">
    <source>
        <dbReference type="Proteomes" id="UP001329825"/>
    </source>
</evidence>
<feature type="domain" description="DUF3533" evidence="3">
    <location>
        <begin position="581"/>
        <end position="639"/>
    </location>
</feature>
<feature type="compositionally biased region" description="Basic and acidic residues" evidence="1">
    <location>
        <begin position="150"/>
        <end position="163"/>
    </location>
</feature>
<feature type="transmembrane region" description="Helical" evidence="2">
    <location>
        <begin position="516"/>
        <end position="534"/>
    </location>
</feature>
<feature type="transmembrane region" description="Helical" evidence="2">
    <location>
        <begin position="230"/>
        <end position="249"/>
    </location>
</feature>
<keyword evidence="2" id="KW-0472">Membrane</keyword>
<keyword evidence="5" id="KW-1185">Reference proteome</keyword>
<gene>
    <name evidence="4" type="ORF">IL334_007772</name>
</gene>
<accession>A0ABZ1DA36</accession>
<feature type="region of interest" description="Disordered" evidence="1">
    <location>
        <begin position="1"/>
        <end position="163"/>
    </location>
</feature>
<organism evidence="4 5">
    <name type="scientific">Kwoniella shivajii</name>
    <dbReference type="NCBI Taxonomy" id="564305"/>
    <lineage>
        <taxon>Eukaryota</taxon>
        <taxon>Fungi</taxon>
        <taxon>Dikarya</taxon>
        <taxon>Basidiomycota</taxon>
        <taxon>Agaricomycotina</taxon>
        <taxon>Tremellomycetes</taxon>
        <taxon>Tremellales</taxon>
        <taxon>Cryptococcaceae</taxon>
        <taxon>Kwoniella</taxon>
    </lineage>
</organism>
<dbReference type="Proteomes" id="UP001329825">
    <property type="component" value="Chromosome 11"/>
</dbReference>
<dbReference type="RefSeq" id="XP_062795512.1">
    <property type="nucleotide sequence ID" value="XM_062939461.1"/>
</dbReference>
<proteinExistence type="predicted"/>
<feature type="region of interest" description="Disordered" evidence="1">
    <location>
        <begin position="660"/>
        <end position="681"/>
    </location>
</feature>